<feature type="domain" description="CAAX prenyl protease 1 N-terminal" evidence="2">
    <location>
        <begin position="4"/>
        <end position="94"/>
    </location>
</feature>
<dbReference type="Proteomes" id="UP001558652">
    <property type="component" value="Unassembled WGS sequence"/>
</dbReference>
<dbReference type="Pfam" id="PF16491">
    <property type="entry name" value="Peptidase_M48_N"/>
    <property type="match status" value="1"/>
</dbReference>
<evidence type="ECO:0000256" key="1">
    <source>
        <dbReference type="SAM" id="Phobius"/>
    </source>
</evidence>
<dbReference type="EMBL" id="JBFDAA010000009">
    <property type="protein sequence ID" value="KAL1129379.1"/>
    <property type="molecule type" value="Genomic_DNA"/>
</dbReference>
<proteinExistence type="predicted"/>
<dbReference type="AlphaFoldDB" id="A0ABD0YFG4"/>
<keyword evidence="1" id="KW-1133">Transmembrane helix</keyword>
<keyword evidence="1" id="KW-0472">Membrane</keyword>
<accession>A0ABD0YFG4</accession>
<evidence type="ECO:0000259" key="2">
    <source>
        <dbReference type="Pfam" id="PF16491"/>
    </source>
</evidence>
<gene>
    <name evidence="3" type="ORF">AAG570_013906</name>
</gene>
<reference evidence="3 4" key="1">
    <citation type="submission" date="2024-07" db="EMBL/GenBank/DDBJ databases">
        <title>Chromosome-level genome assembly of the water stick insect Ranatra chinensis (Heteroptera: Nepidae).</title>
        <authorList>
            <person name="Liu X."/>
        </authorList>
    </citation>
    <scope>NUCLEOTIDE SEQUENCE [LARGE SCALE GENOMIC DNA]</scope>
    <source>
        <strain evidence="3">Cailab_2021Rc</strain>
        <tissue evidence="3">Muscle</tissue>
    </source>
</reference>
<sequence>MNLQARTIEQTEELPTELDMYLSQEAFESSKEVAKKKLKLHNCEAAYGALVYTMSYMNNTLYRTWEMSKTLSDSDCLRSVIFVTVLTAMNSISVFIMSLLQIVVEGWKSYQSISCEINLKS</sequence>
<name>A0ABD0YFG4_9HEMI</name>
<feature type="transmembrane region" description="Helical" evidence="1">
    <location>
        <begin position="77"/>
        <end position="104"/>
    </location>
</feature>
<evidence type="ECO:0000313" key="3">
    <source>
        <dbReference type="EMBL" id="KAL1129379.1"/>
    </source>
</evidence>
<protein>
    <recommendedName>
        <fullName evidence="2">CAAX prenyl protease 1 N-terminal domain-containing protein</fullName>
    </recommendedName>
</protein>
<keyword evidence="1" id="KW-0812">Transmembrane</keyword>
<organism evidence="3 4">
    <name type="scientific">Ranatra chinensis</name>
    <dbReference type="NCBI Taxonomy" id="642074"/>
    <lineage>
        <taxon>Eukaryota</taxon>
        <taxon>Metazoa</taxon>
        <taxon>Ecdysozoa</taxon>
        <taxon>Arthropoda</taxon>
        <taxon>Hexapoda</taxon>
        <taxon>Insecta</taxon>
        <taxon>Pterygota</taxon>
        <taxon>Neoptera</taxon>
        <taxon>Paraneoptera</taxon>
        <taxon>Hemiptera</taxon>
        <taxon>Heteroptera</taxon>
        <taxon>Panheteroptera</taxon>
        <taxon>Nepomorpha</taxon>
        <taxon>Nepidae</taxon>
        <taxon>Ranatrinae</taxon>
        <taxon>Ranatra</taxon>
    </lineage>
</organism>
<evidence type="ECO:0000313" key="4">
    <source>
        <dbReference type="Proteomes" id="UP001558652"/>
    </source>
</evidence>
<keyword evidence="4" id="KW-1185">Reference proteome</keyword>
<comment type="caution">
    <text evidence="3">The sequence shown here is derived from an EMBL/GenBank/DDBJ whole genome shotgun (WGS) entry which is preliminary data.</text>
</comment>
<dbReference type="InterPro" id="IPR032456">
    <property type="entry name" value="Peptidase_M48_N"/>
</dbReference>